<dbReference type="SMART" id="SM00175">
    <property type="entry name" value="RAB"/>
    <property type="match status" value="1"/>
</dbReference>
<reference evidence="9" key="3">
    <citation type="submission" date="2022-01" db="EMBL/GenBank/DDBJ databases">
        <authorList>
            <person name="Rubenstein D.R."/>
        </authorList>
    </citation>
    <scope>NUCLEOTIDE SEQUENCE</scope>
    <source>
        <strain evidence="9">SS15</strain>
        <tissue evidence="9">Liver</tissue>
    </source>
</reference>
<dbReference type="PANTHER" id="PTHR45704">
    <property type="entry name" value="RAS-LIKE FAMILY MEMBER 11"/>
    <property type="match status" value="1"/>
</dbReference>
<dbReference type="SUPFAM" id="SSF52540">
    <property type="entry name" value="P-loop containing nucleoside triphosphate hydrolases"/>
    <property type="match status" value="1"/>
</dbReference>
<evidence type="ECO:0000256" key="3">
    <source>
        <dbReference type="ARBA" id="ARBA00022741"/>
    </source>
</evidence>
<keyword evidence="10" id="KW-1185">Reference proteome</keyword>
<comment type="similarity">
    <text evidence="1">Belongs to the small GTPase superfamily. Ras family.</text>
</comment>
<evidence type="ECO:0000256" key="6">
    <source>
        <dbReference type="ARBA" id="ARBA00048098"/>
    </source>
</evidence>
<evidence type="ECO:0000256" key="5">
    <source>
        <dbReference type="ARBA" id="ARBA00023134"/>
    </source>
</evidence>
<gene>
    <name evidence="9" type="ORF">IHE44_0005472</name>
    <name evidence="8" type="ORF">IHE44_009727</name>
</gene>
<sequence length="1012" mass="112107">MIRFIGDYEPNTGNLYSRLVHLDGDHVAVQIQDTPGCIQAQEDCVQVLDSLSRCVKWAEGFLLVYSITDYSSYQSVQPLYQHIRKVHPDARTPIIIVGNKADLLHARQVQAKEGLQLADELGSLFLEISTSEDSQGVCDVFQYLCKEVSKLQNAGSTDRRRSSIIPRPKSPNMQDLKRRFKQALSSKRKICICLFPPTTSALKRNRAIFPDKTDEWVFRSRDVCSITHYYGCYDISISLLLDYFVYLSPGSEIIQPSAGFRVSGHKRSSLASHLQAAIPHKEMNGGTDYSEDTSQVEAGLWLLRKVPDDSCSVAGDAWLNQRRWEREQDKPGQNVVGYFASSQSQTLRTLQLHFLVYLHPKRACKDIMTVFKVKPLPTVPAQAPDSECTHSGHKTKKYSGYFDLFADLLLLGCILQPLLLDLQQLACSTCRDDSVTLDKEPGGLRPWLSDLKKSEQNEIFRRDILLIEAKTNTETPYLHSQAPILIVQRQGYELSLHKPQKPDRELLTQPTSHWWCRDTSRCSVPQDMVGDGRSPGKINVREFGYQFSLCTHIMLWQTFKYQAERGLHKGFKTSRARLVFDEIAQGFTFSEDVLLVVADQLPGSTSMGQFGPENDINAAAKEARKEGLPQTHPMDGAGLFRGHHGHPEWGNSYSGYGEHPNLTPVLLASVQGVSPKGRRCCCQLCWAQGHLPQAACRHLGELVSIITSSSSPSSSPSLVTISGPGVSLTECLPPAVLCAEGLVLPSVAGGDCQPVTPLYTYTAQLFPVRSRKVLVCTDLCQQIHPPEQATHSDCPALIGELHLPLRRRQQGFAHTINHGAGVDRVLQKLVDLEDVNGAKALHETELWCPGEINPSMYLSCGRASVTVGELKVSQMSLPRTTSKQTALELLQQTSTQSAAFLPAYLQQLHTAQLEAGPMKVLTNTKKSPVALLKVELVHLHKTRGLKLKLRAFPQPGLNGQCQDHVSPSLLSPGAPLLISAYAPPERPMARGAQVPQDTDNSHFPAHLATSNP</sequence>
<keyword evidence="3" id="KW-0547">Nucleotide-binding</keyword>
<dbReference type="EMBL" id="JADDUC020000002">
    <property type="protein sequence ID" value="KAI1241962.1"/>
    <property type="molecule type" value="Genomic_DNA"/>
</dbReference>
<comment type="catalytic activity">
    <reaction evidence="6">
        <text>GTP + H2O = GDP + phosphate + H(+)</text>
        <dbReference type="Rhea" id="RHEA:19669"/>
        <dbReference type="ChEBI" id="CHEBI:15377"/>
        <dbReference type="ChEBI" id="CHEBI:15378"/>
        <dbReference type="ChEBI" id="CHEBI:37565"/>
        <dbReference type="ChEBI" id="CHEBI:43474"/>
        <dbReference type="ChEBI" id="CHEBI:58189"/>
        <dbReference type="EC" id="3.6.5.2"/>
    </reaction>
</comment>
<evidence type="ECO:0000256" key="2">
    <source>
        <dbReference type="ARBA" id="ARBA00011984"/>
    </source>
</evidence>
<dbReference type="InterPro" id="IPR001806">
    <property type="entry name" value="Small_GTPase"/>
</dbReference>
<evidence type="ECO:0000256" key="7">
    <source>
        <dbReference type="SAM" id="MobiDB-lite"/>
    </source>
</evidence>
<protein>
    <recommendedName>
        <fullName evidence="2">small monomeric GTPase</fullName>
        <ecNumber evidence="2">3.6.5.2</ecNumber>
    </recommendedName>
</protein>
<keyword evidence="4" id="KW-0378">Hydrolase</keyword>
<keyword evidence="5" id="KW-0342">GTP-binding</keyword>
<dbReference type="InterPro" id="IPR051065">
    <property type="entry name" value="Ras-related_GTPase"/>
</dbReference>
<comment type="caution">
    <text evidence="8">The sequence shown here is derived from an EMBL/GenBank/DDBJ whole genome shotgun (WGS) entry which is preliminary data.</text>
</comment>
<evidence type="ECO:0000256" key="4">
    <source>
        <dbReference type="ARBA" id="ARBA00022801"/>
    </source>
</evidence>
<dbReference type="Gene3D" id="3.40.50.300">
    <property type="entry name" value="P-loop containing nucleotide triphosphate hydrolases"/>
    <property type="match status" value="1"/>
</dbReference>
<name>A0A835TWZ0_9PASS</name>
<evidence type="ECO:0000313" key="8">
    <source>
        <dbReference type="EMBL" id="KAG0122037.1"/>
    </source>
</evidence>
<dbReference type="SMART" id="SM00173">
    <property type="entry name" value="RAS"/>
    <property type="match status" value="1"/>
</dbReference>
<reference evidence="9 10" key="2">
    <citation type="journal article" date="2021" name="J. Hered.">
        <title>Feather Gene Expression Elucidates the Developmental Basis of Plumage Iridescence in African Starlings.</title>
        <authorList>
            <person name="Rubenstein D.R."/>
            <person name="Corvelo A."/>
            <person name="MacManes M.D."/>
            <person name="Maia R."/>
            <person name="Narzisi G."/>
            <person name="Rousaki A."/>
            <person name="Vandenabeele P."/>
            <person name="Shawkey M.D."/>
            <person name="Solomon J."/>
        </authorList>
    </citation>
    <scope>NUCLEOTIDE SEQUENCE [LARGE SCALE GENOMIC DNA]</scope>
    <source>
        <strain evidence="9">SS15</strain>
    </source>
</reference>
<dbReference type="PROSITE" id="PS51419">
    <property type="entry name" value="RAB"/>
    <property type="match status" value="1"/>
</dbReference>
<proteinExistence type="inferred from homology"/>
<dbReference type="PROSITE" id="PS51421">
    <property type="entry name" value="RAS"/>
    <property type="match status" value="1"/>
</dbReference>
<dbReference type="AlphaFoldDB" id="A0A835TWZ0"/>
<dbReference type="EMBL" id="JADDUC010000040">
    <property type="protein sequence ID" value="KAG0122037.1"/>
    <property type="molecule type" value="Genomic_DNA"/>
</dbReference>
<evidence type="ECO:0000313" key="9">
    <source>
        <dbReference type="EMBL" id="KAI1241962.1"/>
    </source>
</evidence>
<dbReference type="Proteomes" id="UP000618051">
    <property type="component" value="Unassembled WGS sequence"/>
</dbReference>
<dbReference type="GO" id="GO:0003925">
    <property type="term" value="F:G protein activity"/>
    <property type="evidence" value="ECO:0007669"/>
    <property type="project" value="UniProtKB-EC"/>
</dbReference>
<organism evidence="8">
    <name type="scientific">Lamprotornis superbus</name>
    <dbReference type="NCBI Taxonomy" id="245042"/>
    <lineage>
        <taxon>Eukaryota</taxon>
        <taxon>Metazoa</taxon>
        <taxon>Chordata</taxon>
        <taxon>Craniata</taxon>
        <taxon>Vertebrata</taxon>
        <taxon>Euteleostomi</taxon>
        <taxon>Archelosauria</taxon>
        <taxon>Archosauria</taxon>
        <taxon>Dinosauria</taxon>
        <taxon>Saurischia</taxon>
        <taxon>Theropoda</taxon>
        <taxon>Coelurosauria</taxon>
        <taxon>Aves</taxon>
        <taxon>Neognathae</taxon>
        <taxon>Neoaves</taxon>
        <taxon>Telluraves</taxon>
        <taxon>Australaves</taxon>
        <taxon>Passeriformes</taxon>
        <taxon>Sturnidae</taxon>
        <taxon>Lamprotornis</taxon>
    </lineage>
</organism>
<accession>A0A835TWZ0</accession>
<dbReference type="Pfam" id="PF00071">
    <property type="entry name" value="Ras"/>
    <property type="match status" value="1"/>
</dbReference>
<evidence type="ECO:0000256" key="1">
    <source>
        <dbReference type="ARBA" id="ARBA00008344"/>
    </source>
</evidence>
<evidence type="ECO:0000313" key="10">
    <source>
        <dbReference type="Proteomes" id="UP000618051"/>
    </source>
</evidence>
<dbReference type="EC" id="3.6.5.2" evidence="2"/>
<dbReference type="GO" id="GO:0005525">
    <property type="term" value="F:GTP binding"/>
    <property type="evidence" value="ECO:0007669"/>
    <property type="project" value="UniProtKB-KW"/>
</dbReference>
<dbReference type="OrthoDB" id="18798at2759"/>
<feature type="region of interest" description="Disordered" evidence="7">
    <location>
        <begin position="987"/>
        <end position="1012"/>
    </location>
</feature>
<reference evidence="8" key="1">
    <citation type="submission" date="2020-10" db="EMBL/GenBank/DDBJ databases">
        <title>Feather gene expression reveals the developmental basis of iridescence in African starlings.</title>
        <authorList>
            <person name="Rubenstein D.R."/>
        </authorList>
    </citation>
    <scope>NUCLEOTIDE SEQUENCE</scope>
    <source>
        <strain evidence="8">SS15</strain>
        <tissue evidence="8">Liver</tissue>
    </source>
</reference>
<dbReference type="InterPro" id="IPR027417">
    <property type="entry name" value="P-loop_NTPase"/>
</dbReference>